<dbReference type="InterPro" id="IPR036291">
    <property type="entry name" value="NAD(P)-bd_dom_sf"/>
</dbReference>
<dbReference type="Gene3D" id="3.40.50.720">
    <property type="entry name" value="NAD(P)-binding Rossmann-like Domain"/>
    <property type="match status" value="1"/>
</dbReference>
<dbReference type="InterPro" id="IPR002347">
    <property type="entry name" value="SDR_fam"/>
</dbReference>
<dbReference type="Proteomes" id="UP000564885">
    <property type="component" value="Unassembled WGS sequence"/>
</dbReference>
<evidence type="ECO:0000313" key="2">
    <source>
        <dbReference type="EMBL" id="NNM74027.1"/>
    </source>
</evidence>
<dbReference type="Pfam" id="PF13561">
    <property type="entry name" value="adh_short_C2"/>
    <property type="match status" value="1"/>
</dbReference>
<reference evidence="2 3" key="1">
    <citation type="submission" date="2020-04" db="EMBL/GenBank/DDBJ databases">
        <title>Enterovirga sp. isolate from soil.</title>
        <authorList>
            <person name="Chea S."/>
            <person name="Kim D.-U."/>
        </authorList>
    </citation>
    <scope>NUCLEOTIDE SEQUENCE [LARGE SCALE GENOMIC DNA]</scope>
    <source>
        <strain evidence="2 3">DB1703</strain>
    </source>
</reference>
<comment type="caution">
    <text evidence="2">The sequence shown here is derived from an EMBL/GenBank/DDBJ whole genome shotgun (WGS) entry which is preliminary data.</text>
</comment>
<dbReference type="PRINTS" id="PR00081">
    <property type="entry name" value="GDHRDH"/>
</dbReference>
<dbReference type="RefSeq" id="WP_171219457.1">
    <property type="nucleotide sequence ID" value="NZ_JABEPP010000004.1"/>
</dbReference>
<keyword evidence="3" id="KW-1185">Reference proteome</keyword>
<proteinExistence type="inferred from homology"/>
<comment type="similarity">
    <text evidence="1">Belongs to the short-chain dehydrogenases/reductases (SDR) family.</text>
</comment>
<dbReference type="GO" id="GO:0016616">
    <property type="term" value="F:oxidoreductase activity, acting on the CH-OH group of donors, NAD or NADP as acceptor"/>
    <property type="evidence" value="ECO:0007669"/>
    <property type="project" value="TreeGrafter"/>
</dbReference>
<dbReference type="AlphaFoldDB" id="A0A849IDG7"/>
<dbReference type="PROSITE" id="PS00061">
    <property type="entry name" value="ADH_SHORT"/>
    <property type="match status" value="1"/>
</dbReference>
<evidence type="ECO:0000256" key="1">
    <source>
        <dbReference type="ARBA" id="ARBA00006484"/>
    </source>
</evidence>
<dbReference type="SUPFAM" id="SSF51735">
    <property type="entry name" value="NAD(P)-binding Rossmann-fold domains"/>
    <property type="match status" value="1"/>
</dbReference>
<dbReference type="InterPro" id="IPR020904">
    <property type="entry name" value="Sc_DH/Rdtase_CS"/>
</dbReference>
<gene>
    <name evidence="2" type="ORF">HJG44_16745</name>
</gene>
<accession>A0A849IDG7</accession>
<organism evidence="2 3">
    <name type="scientific">Enterovirga aerilata</name>
    <dbReference type="NCBI Taxonomy" id="2730920"/>
    <lineage>
        <taxon>Bacteria</taxon>
        <taxon>Pseudomonadati</taxon>
        <taxon>Pseudomonadota</taxon>
        <taxon>Alphaproteobacteria</taxon>
        <taxon>Hyphomicrobiales</taxon>
        <taxon>Methylobacteriaceae</taxon>
        <taxon>Enterovirga</taxon>
    </lineage>
</organism>
<dbReference type="PANTHER" id="PTHR42760">
    <property type="entry name" value="SHORT-CHAIN DEHYDROGENASES/REDUCTASES FAMILY MEMBER"/>
    <property type="match status" value="1"/>
</dbReference>
<dbReference type="EMBL" id="JABEPP010000004">
    <property type="protein sequence ID" value="NNM74027.1"/>
    <property type="molecule type" value="Genomic_DNA"/>
</dbReference>
<dbReference type="FunFam" id="3.40.50.720:FF:000084">
    <property type="entry name" value="Short-chain dehydrogenase reductase"/>
    <property type="match status" value="1"/>
</dbReference>
<evidence type="ECO:0000313" key="3">
    <source>
        <dbReference type="Proteomes" id="UP000564885"/>
    </source>
</evidence>
<sequence length="263" mass="27267">MYAELETCGLRLTGKLLEGKRVLLTGAASPRGLGKATAALLVEHGAKVVIADIDYEAALRAVADVGAAAAVRFDARDPASCRQVVEDAVDHLGGLDGLVPMVGVTVGGAFDEITADQVDMLFDINARSTFLVIQAAVPHLKSGTRPAVVCMSSVAGQRGGGLYGTSAYSASKAAVNAIGKAYGRELAPMGIRVNTISPALINTDVEGNPNQTPEIRQGFEKLVPMGRSGSRWEVPGVVLFLLSDLSTFMAGATVDVNGGLHIH</sequence>
<protein>
    <submittedName>
        <fullName evidence="2">SDR family oxidoreductase</fullName>
    </submittedName>
</protein>
<dbReference type="CDD" id="cd05233">
    <property type="entry name" value="SDR_c"/>
    <property type="match status" value="1"/>
</dbReference>
<name>A0A849IDG7_9HYPH</name>